<dbReference type="PANTHER" id="PTHR30183:SF8">
    <property type="entry name" value="MOLYBDENUM TRANSPORT SYSTEM PERMEASE"/>
    <property type="match status" value="1"/>
</dbReference>
<dbReference type="Pfam" id="PF13531">
    <property type="entry name" value="SBP_bac_11"/>
    <property type="match status" value="1"/>
</dbReference>
<dbReference type="InterPro" id="IPR035906">
    <property type="entry name" value="MetI-like_sf"/>
</dbReference>
<dbReference type="CDD" id="cd06261">
    <property type="entry name" value="TM_PBP2"/>
    <property type="match status" value="1"/>
</dbReference>
<keyword evidence="4" id="KW-0812">Transmembrane</keyword>
<dbReference type="OrthoDB" id="565519at2759"/>
<dbReference type="SUPFAM" id="SSF53850">
    <property type="entry name" value="Periplasmic binding protein-like II"/>
    <property type="match status" value="1"/>
</dbReference>
<protein>
    <submittedName>
        <fullName evidence="7">Uncharacterized protein</fullName>
    </submittedName>
</protein>
<reference evidence="7" key="1">
    <citation type="submission" date="2020-11" db="EMBL/GenBank/DDBJ databases">
        <authorList>
            <person name="Tran Van P."/>
        </authorList>
    </citation>
    <scope>NUCLEOTIDE SEQUENCE</scope>
</reference>
<keyword evidence="3" id="KW-1003">Cell membrane</keyword>
<evidence type="ECO:0000256" key="4">
    <source>
        <dbReference type="ARBA" id="ARBA00022692"/>
    </source>
</evidence>
<dbReference type="GO" id="GO:0055085">
    <property type="term" value="P:transmembrane transport"/>
    <property type="evidence" value="ECO:0007669"/>
    <property type="project" value="InterPro"/>
</dbReference>
<sequence length="295" mass="32123">GYVDEQGKILSNPDADFRHLALASPELAPYGAAARQVLENLQLTEQLQERVVTGENISQAYQFVQSANAELGFVAASQVMQDGQLMSGSVWRIPMQLYQPIKQDAVLLNRGKDNPAAGALLDFLRSEAVEKVLIAYGYQADLSALWLTLKVSLTTTLVLLLIGTPMAWWLHISRWRWKPVLHALIALPLVLPPTVIGFYLLVMMGPSGPVGQFTQALGLGVLPFTFWGLVVASCFYSLPFVVQPLHNAFAAIGQRPLEVAATLRASPLDTFFSVVIPLAKPGFLTASILGFAHTV</sequence>
<keyword evidence="5" id="KW-1133">Transmembrane helix</keyword>
<proteinExistence type="predicted"/>
<dbReference type="EMBL" id="OB700232">
    <property type="protein sequence ID" value="CAD7238363.1"/>
    <property type="molecule type" value="Genomic_DNA"/>
</dbReference>
<gene>
    <name evidence="7" type="ORF">CTOB1V02_LOCUS16178</name>
</gene>
<comment type="subcellular location">
    <subcellularLocation>
        <location evidence="1">Cell membrane</location>
        <topology evidence="1">Multi-pass membrane protein</topology>
    </subcellularLocation>
</comment>
<dbReference type="GO" id="GO:0015689">
    <property type="term" value="P:molybdate ion transport"/>
    <property type="evidence" value="ECO:0007669"/>
    <property type="project" value="InterPro"/>
</dbReference>
<dbReference type="NCBIfam" id="TIGR01256">
    <property type="entry name" value="modA"/>
    <property type="match status" value="1"/>
</dbReference>
<keyword evidence="6" id="KW-0472">Membrane</keyword>
<accession>A0A7R8ZVD9</accession>
<evidence type="ECO:0000256" key="1">
    <source>
        <dbReference type="ARBA" id="ARBA00004651"/>
    </source>
</evidence>
<evidence type="ECO:0000256" key="5">
    <source>
        <dbReference type="ARBA" id="ARBA00022989"/>
    </source>
</evidence>
<name>A0A7R8ZVD9_9CRUS</name>
<feature type="non-terminal residue" evidence="7">
    <location>
        <position position="295"/>
    </location>
</feature>
<dbReference type="PANTHER" id="PTHR30183">
    <property type="entry name" value="MOLYBDENUM TRANSPORT SYSTEM PERMEASE PROTEIN MODB"/>
    <property type="match status" value="1"/>
</dbReference>
<dbReference type="Pfam" id="PF00528">
    <property type="entry name" value="BPD_transp_1"/>
    <property type="match status" value="1"/>
</dbReference>
<evidence type="ECO:0000256" key="6">
    <source>
        <dbReference type="ARBA" id="ARBA00023136"/>
    </source>
</evidence>
<dbReference type="PROSITE" id="PS50928">
    <property type="entry name" value="ABC_TM1"/>
    <property type="match status" value="1"/>
</dbReference>
<keyword evidence="2" id="KW-0813">Transport</keyword>
<dbReference type="InterPro" id="IPR005950">
    <property type="entry name" value="ModA"/>
</dbReference>
<dbReference type="Gene3D" id="1.10.3720.10">
    <property type="entry name" value="MetI-like"/>
    <property type="match status" value="1"/>
</dbReference>
<feature type="non-terminal residue" evidence="7">
    <location>
        <position position="1"/>
    </location>
</feature>
<dbReference type="GO" id="GO:0005886">
    <property type="term" value="C:plasma membrane"/>
    <property type="evidence" value="ECO:0007669"/>
    <property type="project" value="UniProtKB-SubCell"/>
</dbReference>
<dbReference type="Gene3D" id="3.40.190.10">
    <property type="entry name" value="Periplasmic binding protein-like II"/>
    <property type="match status" value="1"/>
</dbReference>
<dbReference type="AlphaFoldDB" id="A0A7R8ZVD9"/>
<evidence type="ECO:0000313" key="7">
    <source>
        <dbReference type="EMBL" id="CAD7238363.1"/>
    </source>
</evidence>
<dbReference type="SUPFAM" id="SSF161098">
    <property type="entry name" value="MetI-like"/>
    <property type="match status" value="1"/>
</dbReference>
<dbReference type="InterPro" id="IPR000515">
    <property type="entry name" value="MetI-like"/>
</dbReference>
<evidence type="ECO:0000256" key="2">
    <source>
        <dbReference type="ARBA" id="ARBA00022448"/>
    </source>
</evidence>
<organism evidence="7">
    <name type="scientific">Cyprideis torosa</name>
    <dbReference type="NCBI Taxonomy" id="163714"/>
    <lineage>
        <taxon>Eukaryota</taxon>
        <taxon>Metazoa</taxon>
        <taxon>Ecdysozoa</taxon>
        <taxon>Arthropoda</taxon>
        <taxon>Crustacea</taxon>
        <taxon>Oligostraca</taxon>
        <taxon>Ostracoda</taxon>
        <taxon>Podocopa</taxon>
        <taxon>Podocopida</taxon>
        <taxon>Cytherocopina</taxon>
        <taxon>Cytheroidea</taxon>
        <taxon>Cytherideidae</taxon>
        <taxon>Cyprideis</taxon>
    </lineage>
</organism>
<evidence type="ECO:0000256" key="3">
    <source>
        <dbReference type="ARBA" id="ARBA00022475"/>
    </source>
</evidence>